<organism evidence="2 3">
    <name type="scientific">Coptis chinensis</name>
    <dbReference type="NCBI Taxonomy" id="261450"/>
    <lineage>
        <taxon>Eukaryota</taxon>
        <taxon>Viridiplantae</taxon>
        <taxon>Streptophyta</taxon>
        <taxon>Embryophyta</taxon>
        <taxon>Tracheophyta</taxon>
        <taxon>Spermatophyta</taxon>
        <taxon>Magnoliopsida</taxon>
        <taxon>Ranunculales</taxon>
        <taxon>Ranunculaceae</taxon>
        <taxon>Coptidoideae</taxon>
        <taxon>Coptis</taxon>
    </lineage>
</organism>
<dbReference type="AlphaFoldDB" id="A0A835HFM1"/>
<comment type="caution">
    <text evidence="2">The sequence shown here is derived from an EMBL/GenBank/DDBJ whole genome shotgun (WGS) entry which is preliminary data.</text>
</comment>
<evidence type="ECO:0000313" key="3">
    <source>
        <dbReference type="Proteomes" id="UP000631114"/>
    </source>
</evidence>
<dbReference type="OrthoDB" id="268763at2759"/>
<feature type="region of interest" description="Disordered" evidence="1">
    <location>
        <begin position="1"/>
        <end position="23"/>
    </location>
</feature>
<gene>
    <name evidence="2" type="ORF">IFM89_027918</name>
</gene>
<reference evidence="2 3" key="1">
    <citation type="submission" date="2020-10" db="EMBL/GenBank/DDBJ databases">
        <title>The Coptis chinensis genome and diversification of protoberbering-type alkaloids.</title>
        <authorList>
            <person name="Wang B."/>
            <person name="Shu S."/>
            <person name="Song C."/>
            <person name="Liu Y."/>
        </authorList>
    </citation>
    <scope>NUCLEOTIDE SEQUENCE [LARGE SCALE GENOMIC DNA]</scope>
    <source>
        <strain evidence="2">HL-2020</strain>
        <tissue evidence="2">Leaf</tissue>
    </source>
</reference>
<feature type="compositionally biased region" description="Basic residues" evidence="1">
    <location>
        <begin position="1"/>
        <end position="12"/>
    </location>
</feature>
<sequence>MGRGKFKGKPTGKRNFSTHEEMGECSMQQLIRHSNRGDNLDAQIESLLNVEKQSRLAENVSATKKAVIDIIQLCYGARA</sequence>
<name>A0A835HFM1_9MAGN</name>
<dbReference type="Proteomes" id="UP000631114">
    <property type="component" value="Unassembled WGS sequence"/>
</dbReference>
<proteinExistence type="predicted"/>
<keyword evidence="3" id="KW-1185">Reference proteome</keyword>
<protein>
    <submittedName>
        <fullName evidence="2">Uncharacterized protein</fullName>
    </submittedName>
</protein>
<evidence type="ECO:0000313" key="2">
    <source>
        <dbReference type="EMBL" id="KAF9598484.1"/>
    </source>
</evidence>
<accession>A0A835HFM1</accession>
<evidence type="ECO:0000256" key="1">
    <source>
        <dbReference type="SAM" id="MobiDB-lite"/>
    </source>
</evidence>
<dbReference type="EMBL" id="JADFTS010000007">
    <property type="protein sequence ID" value="KAF9598484.1"/>
    <property type="molecule type" value="Genomic_DNA"/>
</dbReference>